<feature type="chain" id="PRO_5046829552" evidence="5">
    <location>
        <begin position="21"/>
        <end position="498"/>
    </location>
</feature>
<dbReference type="Proteomes" id="UP001560573">
    <property type="component" value="Unassembled WGS sequence"/>
</dbReference>
<dbReference type="Gene3D" id="2.60.120.560">
    <property type="entry name" value="Exo-inulinase, domain 1"/>
    <property type="match status" value="1"/>
</dbReference>
<proteinExistence type="inferred from homology"/>
<dbReference type="InterPro" id="IPR023296">
    <property type="entry name" value="Glyco_hydro_beta-prop_sf"/>
</dbReference>
<dbReference type="InterPro" id="IPR018053">
    <property type="entry name" value="Glyco_hydro_32_AS"/>
</dbReference>
<dbReference type="PROSITE" id="PS00609">
    <property type="entry name" value="GLYCOSYL_HYDROL_F32"/>
    <property type="match status" value="1"/>
</dbReference>
<dbReference type="EMBL" id="JAULBC010000002">
    <property type="protein sequence ID" value="MEX6687337.1"/>
    <property type="molecule type" value="Genomic_DNA"/>
</dbReference>
<evidence type="ECO:0000313" key="8">
    <source>
        <dbReference type="EMBL" id="MEX6687337.1"/>
    </source>
</evidence>
<dbReference type="Pfam" id="PF08244">
    <property type="entry name" value="Glyco_hydro_32C"/>
    <property type="match status" value="1"/>
</dbReference>
<dbReference type="Pfam" id="PF00251">
    <property type="entry name" value="Glyco_hydro_32N"/>
    <property type="match status" value="1"/>
</dbReference>
<comment type="similarity">
    <text evidence="1 4">Belongs to the glycosyl hydrolase 32 family.</text>
</comment>
<evidence type="ECO:0000256" key="1">
    <source>
        <dbReference type="ARBA" id="ARBA00009902"/>
    </source>
</evidence>
<dbReference type="InterPro" id="IPR013148">
    <property type="entry name" value="Glyco_hydro_32_N"/>
</dbReference>
<dbReference type="InterPro" id="IPR013189">
    <property type="entry name" value="Glyco_hydro_32_C"/>
</dbReference>
<feature type="signal peptide" evidence="5">
    <location>
        <begin position="1"/>
        <end position="20"/>
    </location>
</feature>
<dbReference type="PANTHER" id="PTHR42800">
    <property type="entry name" value="EXOINULINASE INUD (AFU_ORTHOLOGUE AFUA_5G00480)"/>
    <property type="match status" value="1"/>
</dbReference>
<keyword evidence="9" id="KW-1185">Reference proteome</keyword>
<evidence type="ECO:0000256" key="3">
    <source>
        <dbReference type="ARBA" id="ARBA00023295"/>
    </source>
</evidence>
<evidence type="ECO:0000256" key="5">
    <source>
        <dbReference type="SAM" id="SignalP"/>
    </source>
</evidence>
<feature type="domain" description="Glycosyl hydrolase family 32 C-terminal" evidence="7">
    <location>
        <begin position="375"/>
        <end position="490"/>
    </location>
</feature>
<keyword evidence="2 4" id="KW-0378">Hydrolase</keyword>
<accession>A0ABV3ZBU6</accession>
<evidence type="ECO:0000256" key="4">
    <source>
        <dbReference type="RuleBase" id="RU362110"/>
    </source>
</evidence>
<sequence>MKLRNYFAIAGCMLLATVNAQSYQDLYRPQIHFSPKKSWMNDPNGMVYYKDIYHLFFQYYPESTVWGPMHWGHATSKDMVHWQEQPIALYPDSLGYIFSGSAVADVNNTSGFGKNGKAPLVAIYTNHDPVGEKAQRNNFQTQSIAYSIDEGKSWTKYEHNPVLANPGITDFRDPKVRWYEAGKKWIMTLATKDRITFFSSPNLKEWTKESSFGQDRGAHGGVWECPDLFPLSYEGRTIWVLLVSINPGAPNGGSGTQYFTGTFDGHSFMPDDNQLKWIDYGRDDYAGVTWSNTGNRIVFLGWMSNWMYGQAVPTQAWRSANTIPRQLSLKKVNGSYYLASDPVKELNTLVANSKTVNAVDGKNYNYPGKLNGPFRLSFNVDNLVDHNIILSNSNGEKLIIGYEKSSNQFFIDRSKSGETNFEQSFGNKQIAPRIATSAKSSITLYIDVSSVELFADNGLTVMTSIMFPSKPYDSFLIESGAKMTIQNLSVDELKSIWK</sequence>
<dbReference type="GO" id="GO:0016787">
    <property type="term" value="F:hydrolase activity"/>
    <property type="evidence" value="ECO:0007669"/>
    <property type="project" value="UniProtKB-KW"/>
</dbReference>
<dbReference type="SUPFAM" id="SSF49899">
    <property type="entry name" value="Concanavalin A-like lectins/glucanases"/>
    <property type="match status" value="1"/>
</dbReference>
<evidence type="ECO:0000313" key="9">
    <source>
        <dbReference type="Proteomes" id="UP001560573"/>
    </source>
</evidence>
<protein>
    <submittedName>
        <fullName evidence="8">Glycoside hydrolase family 32 protein</fullName>
    </submittedName>
</protein>
<name>A0ABV3ZBU6_9BACT</name>
<reference evidence="8 9" key="1">
    <citation type="submission" date="2023-07" db="EMBL/GenBank/DDBJ databases">
        <authorList>
            <person name="Lian W.-H."/>
        </authorList>
    </citation>
    <scope>NUCLEOTIDE SEQUENCE [LARGE SCALE GENOMIC DNA]</scope>
    <source>
        <strain evidence="8 9">SYSU DXS3180</strain>
    </source>
</reference>
<evidence type="ECO:0000256" key="2">
    <source>
        <dbReference type="ARBA" id="ARBA00022801"/>
    </source>
</evidence>
<dbReference type="SMART" id="SM00640">
    <property type="entry name" value="Glyco_32"/>
    <property type="match status" value="1"/>
</dbReference>
<dbReference type="InterPro" id="IPR013320">
    <property type="entry name" value="ConA-like_dom_sf"/>
</dbReference>
<gene>
    <name evidence="8" type="ORF">QTN47_07515</name>
</gene>
<feature type="domain" description="Glycosyl hydrolase family 32 N-terminal" evidence="6">
    <location>
        <begin position="32"/>
        <end position="335"/>
    </location>
</feature>
<evidence type="ECO:0000259" key="6">
    <source>
        <dbReference type="Pfam" id="PF00251"/>
    </source>
</evidence>
<comment type="caution">
    <text evidence="8">The sequence shown here is derived from an EMBL/GenBank/DDBJ whole genome shotgun (WGS) entry which is preliminary data.</text>
</comment>
<dbReference type="RefSeq" id="WP_369328742.1">
    <property type="nucleotide sequence ID" value="NZ_JAULBC010000002.1"/>
</dbReference>
<organism evidence="8 9">
    <name type="scientific">Danxiaibacter flavus</name>
    <dbReference type="NCBI Taxonomy" id="3049108"/>
    <lineage>
        <taxon>Bacteria</taxon>
        <taxon>Pseudomonadati</taxon>
        <taxon>Bacteroidota</taxon>
        <taxon>Chitinophagia</taxon>
        <taxon>Chitinophagales</taxon>
        <taxon>Chitinophagaceae</taxon>
        <taxon>Danxiaibacter</taxon>
    </lineage>
</organism>
<dbReference type="SUPFAM" id="SSF75005">
    <property type="entry name" value="Arabinanase/levansucrase/invertase"/>
    <property type="match status" value="1"/>
</dbReference>
<evidence type="ECO:0000259" key="7">
    <source>
        <dbReference type="Pfam" id="PF08244"/>
    </source>
</evidence>
<keyword evidence="3 4" id="KW-0326">Glycosidase</keyword>
<keyword evidence="5" id="KW-0732">Signal</keyword>
<dbReference type="CDD" id="cd18622">
    <property type="entry name" value="GH32_Inu-like"/>
    <property type="match status" value="1"/>
</dbReference>
<dbReference type="PANTHER" id="PTHR42800:SF1">
    <property type="entry name" value="EXOINULINASE INUD (AFU_ORTHOLOGUE AFUA_5G00480)"/>
    <property type="match status" value="1"/>
</dbReference>
<dbReference type="Gene3D" id="2.115.10.20">
    <property type="entry name" value="Glycosyl hydrolase domain, family 43"/>
    <property type="match status" value="1"/>
</dbReference>
<dbReference type="InterPro" id="IPR001362">
    <property type="entry name" value="Glyco_hydro_32"/>
</dbReference>